<dbReference type="Proteomes" id="UP001295469">
    <property type="component" value="Chromosome C02"/>
</dbReference>
<gene>
    <name evidence="1" type="ORF">DARMORV10_C02P18720.1</name>
</gene>
<reference evidence="1" key="1">
    <citation type="submission" date="2021-01" db="EMBL/GenBank/DDBJ databases">
        <authorList>
            <consortium name="Genoscope - CEA"/>
            <person name="William W."/>
        </authorList>
    </citation>
    <scope>NUCLEOTIDE SEQUENCE</scope>
</reference>
<organism evidence="1">
    <name type="scientific">Brassica napus</name>
    <name type="common">Rape</name>
    <dbReference type="NCBI Taxonomy" id="3708"/>
    <lineage>
        <taxon>Eukaryota</taxon>
        <taxon>Viridiplantae</taxon>
        <taxon>Streptophyta</taxon>
        <taxon>Embryophyta</taxon>
        <taxon>Tracheophyta</taxon>
        <taxon>Spermatophyta</taxon>
        <taxon>Magnoliopsida</taxon>
        <taxon>eudicotyledons</taxon>
        <taxon>Gunneridae</taxon>
        <taxon>Pentapetalae</taxon>
        <taxon>rosids</taxon>
        <taxon>malvids</taxon>
        <taxon>Brassicales</taxon>
        <taxon>Brassicaceae</taxon>
        <taxon>Brassiceae</taxon>
        <taxon>Brassica</taxon>
    </lineage>
</organism>
<name>A0A816KD57_BRANA</name>
<sequence>MLRSWWVRLCPIPGSVSGGVDEFGLRRIPVVVDACFLFSAPSYTCCLRGFDY</sequence>
<accession>A0A816KD57</accession>
<proteinExistence type="predicted"/>
<evidence type="ECO:0000313" key="1">
    <source>
        <dbReference type="EMBL" id="CAF1897724.1"/>
    </source>
</evidence>
<dbReference type="EMBL" id="HG994366">
    <property type="protein sequence ID" value="CAF1897724.1"/>
    <property type="molecule type" value="Genomic_DNA"/>
</dbReference>
<dbReference type="AlphaFoldDB" id="A0A816KD57"/>
<protein>
    <submittedName>
        <fullName evidence="1">(rape) hypothetical protein</fullName>
    </submittedName>
</protein>